<keyword evidence="1" id="KW-1133">Transmembrane helix</keyword>
<evidence type="ECO:0000256" key="1">
    <source>
        <dbReference type="SAM" id="Phobius"/>
    </source>
</evidence>
<keyword evidence="1" id="KW-0472">Membrane</keyword>
<name>A0ABV9K9V1_9PORP</name>
<feature type="transmembrane region" description="Helical" evidence="1">
    <location>
        <begin position="319"/>
        <end position="335"/>
    </location>
</feature>
<sequence>MLLLIVLAIVSSFNIYALPRVSLIVASPIPEEPYTLYGHAGLRILDAQSGRDEVYNWGVFDFDKPGFAWNFMMGYTDYQIGKLPSDFYITDYLKRGSNLDEIVLNLNADEVSRLDSLLSINMLPQNRVYRYNFFYNNCATKPLEILQKAMKAKLVFPRIKRITYRDLINEAEYSMPWLIFGTDLAVGSPADRPISAEQAMFFPKMLSTYLPKSKIVYDNGYAKPFVLSRQTLYSPIGEEAQEQLHANRMNTPVVLLFAVALLGMLIVWNVRSVGEQSFWHKFARLYSIVVMVVAGLTGCVLFFLAFMSEHPCMWPNANLLIYHPFYLLIALPLLLWKKRGSLIDRCFHFIIFVALIAYFAVSIVLLQHISIANFGSVFAIASVALYRIRISKYKDDKTGEKTF</sequence>
<feature type="transmembrane region" description="Helical" evidence="1">
    <location>
        <begin position="371"/>
        <end position="388"/>
    </location>
</feature>
<dbReference type="InterPro" id="IPR025178">
    <property type="entry name" value="Lnb_N"/>
</dbReference>
<feature type="transmembrane region" description="Helical" evidence="1">
    <location>
        <begin position="253"/>
        <end position="270"/>
    </location>
</feature>
<feature type="transmembrane region" description="Helical" evidence="1">
    <location>
        <begin position="347"/>
        <end position="365"/>
    </location>
</feature>
<feature type="domain" description="Lnb-like transmembrane" evidence="3">
    <location>
        <begin position="249"/>
        <end position="380"/>
    </location>
</feature>
<evidence type="ECO:0000313" key="4">
    <source>
        <dbReference type="EMBL" id="MFC4666778.1"/>
    </source>
</evidence>
<protein>
    <submittedName>
        <fullName evidence="4">DUF4105 domain-containing protein</fullName>
    </submittedName>
</protein>
<dbReference type="Proteomes" id="UP001596020">
    <property type="component" value="Unassembled WGS sequence"/>
</dbReference>
<evidence type="ECO:0000313" key="5">
    <source>
        <dbReference type="Proteomes" id="UP001596020"/>
    </source>
</evidence>
<gene>
    <name evidence="4" type="ORF">ACFO3G_09260</name>
</gene>
<evidence type="ECO:0000259" key="2">
    <source>
        <dbReference type="Pfam" id="PF13387"/>
    </source>
</evidence>
<accession>A0ABV9K9V1</accession>
<feature type="transmembrane region" description="Helical" evidence="1">
    <location>
        <begin position="282"/>
        <end position="307"/>
    </location>
</feature>
<keyword evidence="5" id="KW-1185">Reference proteome</keyword>
<dbReference type="EMBL" id="JBHSGO010000215">
    <property type="protein sequence ID" value="MFC4666778.1"/>
    <property type="molecule type" value="Genomic_DNA"/>
</dbReference>
<keyword evidence="1" id="KW-0812">Transmembrane</keyword>
<dbReference type="RefSeq" id="WP_380080175.1">
    <property type="nucleotide sequence ID" value="NZ_JBHSGO010000215.1"/>
</dbReference>
<feature type="domain" description="Lnb N-terminal periplasmic" evidence="2">
    <location>
        <begin position="15"/>
        <end position="155"/>
    </location>
</feature>
<proteinExistence type="predicted"/>
<reference evidence="5" key="1">
    <citation type="journal article" date="2019" name="Int. J. Syst. Evol. Microbiol.">
        <title>The Global Catalogue of Microorganisms (GCM) 10K type strain sequencing project: providing services to taxonomists for standard genome sequencing and annotation.</title>
        <authorList>
            <consortium name="The Broad Institute Genomics Platform"/>
            <consortium name="The Broad Institute Genome Sequencing Center for Infectious Disease"/>
            <person name="Wu L."/>
            <person name="Ma J."/>
        </authorList>
    </citation>
    <scope>NUCLEOTIDE SEQUENCE [LARGE SCALE GENOMIC DNA]</scope>
    <source>
        <strain evidence="5">CGMCC 4.7357</strain>
    </source>
</reference>
<dbReference type="Pfam" id="PF25221">
    <property type="entry name" value="5TMH_Lnb"/>
    <property type="match status" value="1"/>
</dbReference>
<dbReference type="Pfam" id="PF13387">
    <property type="entry name" value="Lnb_N"/>
    <property type="match status" value="1"/>
</dbReference>
<dbReference type="InterPro" id="IPR057436">
    <property type="entry name" value="5TMH_Lnb"/>
</dbReference>
<organism evidence="4 5">
    <name type="scientific">Falsiporphyromonas endometrii</name>
    <dbReference type="NCBI Taxonomy" id="1387297"/>
    <lineage>
        <taxon>Bacteria</taxon>
        <taxon>Pseudomonadati</taxon>
        <taxon>Bacteroidota</taxon>
        <taxon>Bacteroidia</taxon>
        <taxon>Bacteroidales</taxon>
        <taxon>Porphyromonadaceae</taxon>
        <taxon>Falsiporphyromonas</taxon>
    </lineage>
</organism>
<evidence type="ECO:0000259" key="3">
    <source>
        <dbReference type="Pfam" id="PF25221"/>
    </source>
</evidence>
<comment type="caution">
    <text evidence="4">The sequence shown here is derived from an EMBL/GenBank/DDBJ whole genome shotgun (WGS) entry which is preliminary data.</text>
</comment>